<dbReference type="HOGENOM" id="CLU_075562_0_0_4"/>
<dbReference type="Gene3D" id="3.40.50.2000">
    <property type="entry name" value="Glycogen Phosphorylase B"/>
    <property type="match status" value="1"/>
</dbReference>
<keyword evidence="1" id="KW-0808">Transferase</keyword>
<dbReference type="KEGG" id="brh:RBRH_01946"/>
<dbReference type="eggNOG" id="COG0438">
    <property type="taxonomic scope" value="Bacteria"/>
</dbReference>
<name>E5ALC2_MYCRK</name>
<dbReference type="PANTHER" id="PTHR12526">
    <property type="entry name" value="GLYCOSYLTRANSFERASE"/>
    <property type="match status" value="1"/>
</dbReference>
<evidence type="ECO:0000313" key="1">
    <source>
        <dbReference type="EMBL" id="CBW73795.1"/>
    </source>
</evidence>
<dbReference type="AlphaFoldDB" id="E5ALC2"/>
<sequence length="361" mass="40400">MYWLTIHHAGRACSTSVRTSTHARQRSTYGMLRINSSKCSNRRLTMPHKRLRVLTWHVHGNYLYYLSQTPHDFYVVTKPGSPPGYGGCAGNLPWGPNMHEVPYDQVHAASFDCVLYQHHKHYVEDRQHALSEAQRQLPALFVEHDPPREHPTDTLHPVQDPNVLLVHVTPFNALMWDNGVTPTRVIEHGVLLPDGVAYRGTLAKGVTVVNHLRKRGRRLGADVFEAVREAVPLDLVGMGSTELGGIGEIPNLALPGFVADYRFFFNPIRYTSLGLAVVEAMMLGSPIIALATTEMAQVVRSGHNGVADTRPAVLVDTMHHLLKDPVLARQWGDAARRDAQERFNIARFTADWDRALRDVAT</sequence>
<keyword evidence="1" id="KW-0328">Glycosyltransferase</keyword>
<organism evidence="1 2">
    <name type="scientific">Mycetohabitans rhizoxinica (strain DSM 19002 / CIP 109453 / HKI 454)</name>
    <name type="common">Paraburkholderia rhizoxinica</name>
    <dbReference type="NCBI Taxonomy" id="882378"/>
    <lineage>
        <taxon>Bacteria</taxon>
        <taxon>Pseudomonadati</taxon>
        <taxon>Pseudomonadota</taxon>
        <taxon>Betaproteobacteria</taxon>
        <taxon>Burkholderiales</taxon>
        <taxon>Burkholderiaceae</taxon>
        <taxon>Mycetohabitans</taxon>
    </lineage>
</organism>
<dbReference type="Proteomes" id="UP000007437">
    <property type="component" value="Chromosome"/>
</dbReference>
<dbReference type="Pfam" id="PF13692">
    <property type="entry name" value="Glyco_trans_1_4"/>
    <property type="match status" value="1"/>
</dbReference>
<proteinExistence type="predicted"/>
<gene>
    <name evidence="1" type="ordered locus">RBRH_01946</name>
</gene>
<dbReference type="PANTHER" id="PTHR12526:SF627">
    <property type="entry name" value="D-RHAMNOSYLTRANSFERASE WBPZ"/>
    <property type="match status" value="1"/>
</dbReference>
<dbReference type="GO" id="GO:0016757">
    <property type="term" value="F:glycosyltransferase activity"/>
    <property type="evidence" value="ECO:0007669"/>
    <property type="project" value="UniProtKB-KW"/>
</dbReference>
<dbReference type="EMBL" id="FR687359">
    <property type="protein sequence ID" value="CBW73795.1"/>
    <property type="molecule type" value="Genomic_DNA"/>
</dbReference>
<reference evidence="1 2" key="1">
    <citation type="journal article" date="2011" name="J. Bacteriol.">
        <title>Complete genome sequence of Burkholderia rhizoxinica, an endosymbiont of Rhizopus microsporus.</title>
        <authorList>
            <person name="Lackner G."/>
            <person name="Moebius N."/>
            <person name="Partida-Martinez L."/>
            <person name="Hertweck C."/>
        </authorList>
    </citation>
    <scope>NUCLEOTIDE SEQUENCE [LARGE SCALE GENOMIC DNA]</scope>
    <source>
        <strain evidence="2">DSM 19002 / CIP 109453 / HKI 454</strain>
    </source>
</reference>
<accession>E5ALC2</accession>
<dbReference type="SUPFAM" id="SSF53756">
    <property type="entry name" value="UDP-Glycosyltransferase/glycogen phosphorylase"/>
    <property type="match status" value="1"/>
</dbReference>
<dbReference type="STRING" id="882378.RBRH_01946"/>
<evidence type="ECO:0000313" key="2">
    <source>
        <dbReference type="Proteomes" id="UP000007437"/>
    </source>
</evidence>
<protein>
    <submittedName>
        <fullName evidence="1">Lipopolysaccharide N-acetylglucosaminyltransferase</fullName>
    </submittedName>
</protein>